<feature type="active site" description="Proton donor" evidence="4">
    <location>
        <position position="49"/>
    </location>
</feature>
<dbReference type="PROSITE" id="PS00798">
    <property type="entry name" value="ALDOKETO_REDUCTASE_1"/>
    <property type="match status" value="1"/>
</dbReference>
<dbReference type="PROSITE" id="PS00063">
    <property type="entry name" value="ALDOKETO_REDUCTASE_3"/>
    <property type="match status" value="1"/>
</dbReference>
<dbReference type="InterPro" id="IPR023210">
    <property type="entry name" value="NADP_OxRdtase_dom"/>
</dbReference>
<feature type="domain" description="NADP-dependent oxidoreductase" evidence="7">
    <location>
        <begin position="16"/>
        <end position="284"/>
    </location>
</feature>
<dbReference type="InterPro" id="IPR020471">
    <property type="entry name" value="AKR"/>
</dbReference>
<dbReference type="PANTHER" id="PTHR11732">
    <property type="entry name" value="ALDO/KETO REDUCTASE"/>
    <property type="match status" value="1"/>
</dbReference>
<reference evidence="8" key="1">
    <citation type="journal article" date="2021" name="Mol. Ecol. Resour.">
        <title>Apolygus lucorum genome provides insights into omnivorousness and mesophyll feeding.</title>
        <authorList>
            <person name="Liu Y."/>
            <person name="Liu H."/>
            <person name="Wang H."/>
            <person name="Huang T."/>
            <person name="Liu B."/>
            <person name="Yang B."/>
            <person name="Yin L."/>
            <person name="Li B."/>
            <person name="Zhang Y."/>
            <person name="Zhang S."/>
            <person name="Jiang F."/>
            <person name="Zhang X."/>
            <person name="Ren Y."/>
            <person name="Wang B."/>
            <person name="Wang S."/>
            <person name="Lu Y."/>
            <person name="Wu K."/>
            <person name="Fan W."/>
            <person name="Wang G."/>
        </authorList>
    </citation>
    <scope>NUCLEOTIDE SEQUENCE</scope>
    <source>
        <strain evidence="8">12Hb</strain>
    </source>
</reference>
<dbReference type="FunFam" id="3.20.20.100:FF:000006">
    <property type="entry name" value="Aldo-keto reductase family 1 member A1"/>
    <property type="match status" value="1"/>
</dbReference>
<dbReference type="SUPFAM" id="SSF51430">
    <property type="entry name" value="NAD(P)-linked oxidoreductase"/>
    <property type="match status" value="1"/>
</dbReference>
<evidence type="ECO:0000256" key="3">
    <source>
        <dbReference type="ARBA" id="ARBA00023002"/>
    </source>
</evidence>
<dbReference type="PRINTS" id="PR00069">
    <property type="entry name" value="ALDKETRDTASE"/>
</dbReference>
<dbReference type="PROSITE" id="PS00062">
    <property type="entry name" value="ALDOKETO_REDUCTASE_2"/>
    <property type="match status" value="1"/>
</dbReference>
<feature type="binding site" evidence="5">
    <location>
        <position position="111"/>
    </location>
    <ligand>
        <name>substrate</name>
    </ligand>
</feature>
<evidence type="ECO:0000256" key="4">
    <source>
        <dbReference type="PIRSR" id="PIRSR000097-1"/>
    </source>
</evidence>
<comment type="similarity">
    <text evidence="1">Belongs to the aldo/keto reductase family.</text>
</comment>
<dbReference type="Pfam" id="PF00248">
    <property type="entry name" value="Aldo_ket_red"/>
    <property type="match status" value="1"/>
</dbReference>
<evidence type="ECO:0000256" key="6">
    <source>
        <dbReference type="PIRSR" id="PIRSR000097-3"/>
    </source>
</evidence>
<dbReference type="InterPro" id="IPR018170">
    <property type="entry name" value="Aldo/ket_reductase_CS"/>
</dbReference>
<dbReference type="Proteomes" id="UP000466442">
    <property type="component" value="Unassembled WGS sequence"/>
</dbReference>
<evidence type="ECO:0000256" key="2">
    <source>
        <dbReference type="ARBA" id="ARBA00022857"/>
    </source>
</evidence>
<dbReference type="PIRSF" id="PIRSF000097">
    <property type="entry name" value="AKR"/>
    <property type="match status" value="1"/>
</dbReference>
<dbReference type="OrthoDB" id="416253at2759"/>
<evidence type="ECO:0000256" key="5">
    <source>
        <dbReference type="PIRSR" id="PIRSR000097-2"/>
    </source>
</evidence>
<evidence type="ECO:0000313" key="8">
    <source>
        <dbReference type="EMBL" id="KAF6209477.1"/>
    </source>
</evidence>
<name>A0A8S9XKG7_APOLU</name>
<evidence type="ECO:0000256" key="1">
    <source>
        <dbReference type="ARBA" id="ARBA00007905"/>
    </source>
</evidence>
<sequence length="310" mass="35403">MAYQVKFNNGFECPAIGLGTAKSLGDEGFEAVKCAIDVGYRHIDCAHLYKNEKDVGRAIAEKIKDGTVKRSDLFITGKLWNSFHRVDMVRPALERTLSDLGLEYLDLYLIHWPMAFKDGWELNLLGEDGRVPYSTAEFTDTWRAMETLVNQGKIRSIGVSNFNKDQIERILEVAEIQPATNQVECHPYLNQEKLLKYCQSKEIALTAYRAVGLISDPSTAIHDTLVVELAQKHGKSPAQVMIRFQLQRGVIVIPKSTNRERMKSNIDVFNFELDREEMSLLLKLDKGKLGRQLDVPYARDHRNYPFNSEY</sequence>
<gene>
    <name evidence="8" type="ORF">GE061_015224</name>
</gene>
<keyword evidence="3" id="KW-0560">Oxidoreductase</keyword>
<dbReference type="InterPro" id="IPR036812">
    <property type="entry name" value="NAD(P)_OxRdtase_dom_sf"/>
</dbReference>
<dbReference type="Gene3D" id="3.20.20.100">
    <property type="entry name" value="NADP-dependent oxidoreductase domain"/>
    <property type="match status" value="1"/>
</dbReference>
<protein>
    <recommendedName>
        <fullName evidence="7">NADP-dependent oxidoreductase domain-containing protein</fullName>
    </recommendedName>
</protein>
<keyword evidence="9" id="KW-1185">Reference proteome</keyword>
<evidence type="ECO:0000313" key="9">
    <source>
        <dbReference type="Proteomes" id="UP000466442"/>
    </source>
</evidence>
<comment type="caution">
    <text evidence="8">The sequence shown here is derived from an EMBL/GenBank/DDBJ whole genome shotgun (WGS) entry which is preliminary data.</text>
</comment>
<feature type="site" description="Lowers pKa of active site Tyr" evidence="6">
    <location>
        <position position="78"/>
    </location>
</feature>
<keyword evidence="2" id="KW-0521">NADP</keyword>
<dbReference type="CDD" id="cd19071">
    <property type="entry name" value="AKR_AKR1-5-like"/>
    <property type="match status" value="1"/>
</dbReference>
<organism evidence="8 9">
    <name type="scientific">Apolygus lucorum</name>
    <name type="common">Small green plant bug</name>
    <name type="synonym">Lygocoris lucorum</name>
    <dbReference type="NCBI Taxonomy" id="248454"/>
    <lineage>
        <taxon>Eukaryota</taxon>
        <taxon>Metazoa</taxon>
        <taxon>Ecdysozoa</taxon>
        <taxon>Arthropoda</taxon>
        <taxon>Hexapoda</taxon>
        <taxon>Insecta</taxon>
        <taxon>Pterygota</taxon>
        <taxon>Neoptera</taxon>
        <taxon>Paraneoptera</taxon>
        <taxon>Hemiptera</taxon>
        <taxon>Heteroptera</taxon>
        <taxon>Panheteroptera</taxon>
        <taxon>Cimicomorpha</taxon>
        <taxon>Miridae</taxon>
        <taxon>Mirini</taxon>
        <taxon>Apolygus</taxon>
    </lineage>
</organism>
<proteinExistence type="inferred from homology"/>
<accession>A0A8S9XKG7</accession>
<dbReference type="EMBL" id="WIXP02000006">
    <property type="protein sequence ID" value="KAF6209477.1"/>
    <property type="molecule type" value="Genomic_DNA"/>
</dbReference>
<dbReference type="AlphaFoldDB" id="A0A8S9XKG7"/>
<dbReference type="GO" id="GO:0016491">
    <property type="term" value="F:oxidoreductase activity"/>
    <property type="evidence" value="ECO:0007669"/>
    <property type="project" value="UniProtKB-KW"/>
</dbReference>
<evidence type="ECO:0000259" key="7">
    <source>
        <dbReference type="Pfam" id="PF00248"/>
    </source>
</evidence>